<dbReference type="EMBL" id="JABDTM020025492">
    <property type="protein sequence ID" value="KAH0813203.1"/>
    <property type="molecule type" value="Genomic_DNA"/>
</dbReference>
<reference evidence="2" key="1">
    <citation type="journal article" date="2020" name="J Insects Food Feed">
        <title>The yellow mealworm (Tenebrio molitor) genome: a resource for the emerging insects as food and feed industry.</title>
        <authorList>
            <person name="Eriksson T."/>
            <person name="Andere A."/>
            <person name="Kelstrup H."/>
            <person name="Emery V."/>
            <person name="Picard C."/>
        </authorList>
    </citation>
    <scope>NUCLEOTIDE SEQUENCE</scope>
    <source>
        <strain evidence="2">Stoneville</strain>
        <tissue evidence="2">Whole head</tissue>
    </source>
</reference>
<sequence>MYSNKVNSGLIGVPRHITQDANYEVESSPGFYSPIRTHLATLHLRPVEEASLPQIAKVQLTITLVLREITKVQLPSTPVLRTADSAQPFLRIDSSACALGATVLQGEAPEKTINKFRCYVEETSIVVITDRRLLRWLIALKPHPDFCKSTKAGRKPESPMKRNKIAGSSTPTPTASLQPRSSPVTSCTPTTMPLATPPVNSQNGPYETNQQSPLVPTTSRNAAPTRIHPINKRGRPRKNQSSIVARESQAAGDPTITNTCAPSERLATRVASSPAAYKRDAPWEKQHILILSCAVEPFRRVFSDLCVRFQLSVLSAKAPRKTTCLQGALQSDSTPRNDDDPSHHAIDPSPGLRPWPKKPVTDQNKPPACHPPMPRASPSTSRASSPAASHVSSPAPSSEIFSPLFPQIRRHFITFRSPLSSHDHHRPHKQNKNPGPASAVKKPTFSVVVRDVPQDISPEEIATLCPSVLIVTAWRIVSRKTNRPTSFIRVLTTDKLTVDYTLDPHPLAVPQRSKIQTILENTSKSVFNVVTKVSHSGHKIHLTFDHIGTTVTSDRVPLKTHFLLDGPPPTPEFIPITNFKQADWQKFQELISDNLPVIAPTVDLPTVDRQVAQFTQVLKTAQSQSIPRKFIPINKRPIPALNAQVRRDLNRFREEQWIESCRLLDYRNGKKFWTQFQTLTGQKTIPVHHLVQNNAIINTPLGKANCFAETLEQIHQVPDHPHFDDVFFASTTSCYRSPPDEDQTLRRRHRRVDKPEKPSIAARILQGYLDDITTWTNTWRIKPNPLKSQSILMSYSGANNSRSRHQAPHLLLNNQGILKLQHIRYLGVTFSKNCTFNQDVKETLKKSRHRANLLYRIRGRIRGCDPKTLYHTYKTFIRPVIKYRAPIYATLYPARLQQISACEKNAPQDLSTLRQVSLRQPPPRNQHSPNPISLQRTPKPLRDPHLKLQQRPRHPNPFHVLQMPVTRRPPPQQNPENSQAQAPPNSSPLTSLHRTTGRPPGACGLDSIDHAVTVEDDETLGTQDIYTGKPF</sequence>
<feature type="region of interest" description="Disordered" evidence="1">
    <location>
        <begin position="915"/>
        <end position="1008"/>
    </location>
</feature>
<gene>
    <name evidence="2" type="ORF">GEV33_009588</name>
</gene>
<evidence type="ECO:0000256" key="1">
    <source>
        <dbReference type="SAM" id="MobiDB-lite"/>
    </source>
</evidence>
<feature type="compositionally biased region" description="Polar residues" evidence="1">
    <location>
        <begin position="925"/>
        <end position="936"/>
    </location>
</feature>
<comment type="caution">
    <text evidence="2">The sequence shown here is derived from an EMBL/GenBank/DDBJ whole genome shotgun (WGS) entry which is preliminary data.</text>
</comment>
<feature type="compositionally biased region" description="Polar residues" evidence="1">
    <location>
        <begin position="166"/>
        <end position="222"/>
    </location>
</feature>
<feature type="compositionally biased region" description="Low complexity" evidence="1">
    <location>
        <begin position="376"/>
        <end position="398"/>
    </location>
</feature>
<evidence type="ECO:0000313" key="3">
    <source>
        <dbReference type="Proteomes" id="UP000719412"/>
    </source>
</evidence>
<feature type="compositionally biased region" description="Basic and acidic residues" evidence="1">
    <location>
        <begin position="335"/>
        <end position="346"/>
    </location>
</feature>
<feature type="region of interest" description="Disordered" evidence="1">
    <location>
        <begin position="418"/>
        <end position="441"/>
    </location>
</feature>
<protein>
    <submittedName>
        <fullName evidence="2">Uncharacterized protein</fullName>
    </submittedName>
</protein>
<feature type="region of interest" description="Disordered" evidence="1">
    <location>
        <begin position="329"/>
        <end position="398"/>
    </location>
</feature>
<feature type="compositionally biased region" description="Basic and acidic residues" evidence="1">
    <location>
        <begin position="148"/>
        <end position="160"/>
    </location>
</feature>
<proteinExistence type="predicted"/>
<feature type="compositionally biased region" description="Polar residues" evidence="1">
    <location>
        <begin position="974"/>
        <end position="994"/>
    </location>
</feature>
<organism evidence="2 3">
    <name type="scientific">Tenebrio molitor</name>
    <name type="common">Yellow mealworm beetle</name>
    <dbReference type="NCBI Taxonomy" id="7067"/>
    <lineage>
        <taxon>Eukaryota</taxon>
        <taxon>Metazoa</taxon>
        <taxon>Ecdysozoa</taxon>
        <taxon>Arthropoda</taxon>
        <taxon>Hexapoda</taxon>
        <taxon>Insecta</taxon>
        <taxon>Pterygota</taxon>
        <taxon>Neoptera</taxon>
        <taxon>Endopterygota</taxon>
        <taxon>Coleoptera</taxon>
        <taxon>Polyphaga</taxon>
        <taxon>Cucujiformia</taxon>
        <taxon>Tenebrionidae</taxon>
        <taxon>Tenebrio</taxon>
    </lineage>
</organism>
<feature type="compositionally biased region" description="Basic residues" evidence="1">
    <location>
        <begin position="229"/>
        <end position="238"/>
    </location>
</feature>
<feature type="region of interest" description="Disordered" evidence="1">
    <location>
        <begin position="148"/>
        <end position="258"/>
    </location>
</feature>
<dbReference type="Proteomes" id="UP000719412">
    <property type="component" value="Unassembled WGS sequence"/>
</dbReference>
<dbReference type="AlphaFoldDB" id="A0A8J6LBG3"/>
<evidence type="ECO:0000313" key="2">
    <source>
        <dbReference type="EMBL" id="KAH0813203.1"/>
    </source>
</evidence>
<keyword evidence="3" id="KW-1185">Reference proteome</keyword>
<reference evidence="2" key="2">
    <citation type="submission" date="2021-08" db="EMBL/GenBank/DDBJ databases">
        <authorList>
            <person name="Eriksson T."/>
        </authorList>
    </citation>
    <scope>NUCLEOTIDE SEQUENCE</scope>
    <source>
        <strain evidence="2">Stoneville</strain>
        <tissue evidence="2">Whole head</tissue>
    </source>
</reference>
<name>A0A8J6LBG3_TENMO</name>
<accession>A0A8J6LBG3</accession>